<protein>
    <submittedName>
        <fullName evidence="2">Putative tail sheath</fullName>
    </submittedName>
</protein>
<evidence type="ECO:0000313" key="2">
    <source>
        <dbReference type="EMBL" id="AFE86206.1"/>
    </source>
</evidence>
<dbReference type="KEGG" id="vg:14016725"/>
<dbReference type="RefSeq" id="YP_007010551.1">
    <property type="nucleotide sequence ID" value="NC_019540.1"/>
</dbReference>
<sequence>MQDGFTYADDNPYLDKPTNEDNQKALRRIDEGARRVATGEPLDSLEEDSLNNSVEQQDVAITETAEANRAEAFNGLIEELALQDRRDVLPKAISARAEDYSDSVERAKSALGPFYARVYETPGAENLTEQQLIDIAVDDYVLDSMAKAVDDQGGWEMAGDILNMALIPDESYNATQISEANLLTSLDGIRSVAERRSALSPDERIKFDQALYNSIGEFESSEIQRYTTMLDVMGNSPETAVAHYVDKFAVGEIALVGLKLMKGLRGLNKMRKLSKVGDNETAAVMSQMAARDKQMAEGLGVPQADAAMAGNPLKAGMEEDVLNGTTTTASTETRLYTQEEIEKNLEKVDSVFGANTDLSQEERLQIAKAYAEEMETKDNVVSATVEYAGPDFVEIRALDKNGDETTISKEFTIDDFGGFETKESGLGRTLTRGLWSPMFLNKGADRKLLADAPIFGEFQRARINEAYTQAVNAAVKPIKGNKKSVEKINYVMEKLNGRDVDNSYHAMVNVGVGGTKLTDKEYKSFAGIRRVFDHMHRMNNETIRRDYELRGLKSIENSDGSITYAKTYREPGDAIKGYNADPNNNQVAIFDDSGDIKTVGRVDKDELDMFYGEGKVLIKADSKDELGWFGDASENYSRYALVPRDRVKGIPEQVLPYTPNYAPRSRKDANYFIKKRHDIHVNGNKKESSRTVAWAHTKTQADAWKARAEKTDGGEFDVVFDREMRPTDGSSAQDDEIAIRMNGGLYRGSRSSREIVFAGDAEDGKMVDALDSIQDAIRYTSDRMAMGELRTVLKHRWYNDAKEVDPNIVNTPWTEAKGAIEGSNADIGVKSRLLANHSQISNISGIPTRSEQEFSGVLKAIAKGMDKTGKMDTPAKWMYNKATNTNPVNTLKGGSFHLMLGAYNPAQYAVQMMSAATAVSANPVAFTKAVPSIFAASVTDVAEDMSSVSKSVRLLAKKGLVPEDTAKDVEFWRSSGMRESVLRNNADFDNSTSFRPLDAGAVRRGVGNIANRSTVFYEAGELASMRTSFFTALKKIKAERGDKFTYSNTDMQDVVARAERYRLGMSSANKAAYQRGILALPTQFKSIYTKFIESMAGDWFTGTEKARILLGQMALYGAVGVPFVNHWADVVVEMLAGDDPSPEEISGIRNGAVGWLLNDFYDIDAALSGRVAIAGDLVGEVRDMMFAEEPFLKSFMGASFTSTDKSIDAFKNIAMAGKMVWEDEQADNLTKLSRSAKVVGYNLAQIPTSTRRWAEAYVLGAYGEVRTSSGRLLGKKMAEDVQTRDVVARSLGFSSEDLQEIYETNQAIYDRRDKVNNISDVYLNLIHSLTIGVDQGDEEEVEAVHMALSALKSRIDSDQDREDIEAAILKGLSSREFQERTFDQWLELHTSELLKAKGKLNPVFQREYEEIVE</sequence>
<dbReference type="GeneID" id="14016725"/>
<keyword evidence="3" id="KW-1185">Reference proteome</keyword>
<dbReference type="Proteomes" id="UP000004791">
    <property type="component" value="Segment"/>
</dbReference>
<name>H9D1G4_9CAUD</name>
<evidence type="ECO:0000256" key="1">
    <source>
        <dbReference type="SAM" id="MobiDB-lite"/>
    </source>
</evidence>
<feature type="region of interest" description="Disordered" evidence="1">
    <location>
        <begin position="1"/>
        <end position="23"/>
    </location>
</feature>
<dbReference type="EMBL" id="JQ446452">
    <property type="protein sequence ID" value="AFE86206.1"/>
    <property type="molecule type" value="Genomic_DNA"/>
</dbReference>
<proteinExistence type="predicted"/>
<reference evidence="2 3" key="1">
    <citation type="journal article" date="2012" name="J. Virol.">
        <title>Sequence and structural characterization of great salt lake bacteriophage CW02, a member of the T7-like supergroup.</title>
        <authorList>
            <person name="Shen P.S."/>
            <person name="Domek M.J."/>
            <person name="Sanz-Garcia E."/>
            <person name="Makaju A."/>
            <person name="Taylor R.M."/>
            <person name="Hoggan R."/>
            <person name="Culumber M.D."/>
            <person name="Oberg C.J."/>
            <person name="Breakwell D.P."/>
            <person name="Prince J.T."/>
            <person name="Belnap D.M."/>
        </authorList>
    </citation>
    <scope>NUCLEOTIDE SEQUENCE [LARGE SCALE GENOMIC DNA]</scope>
</reference>
<accession>H9D1G4</accession>
<organism evidence="2 3">
    <name type="scientific">Salinivibrio phage CW02</name>
    <dbReference type="NCBI Taxonomy" id="1161935"/>
    <lineage>
        <taxon>Viruses</taxon>
        <taxon>Duplodnaviria</taxon>
        <taxon>Heunggongvirae</taxon>
        <taxon>Uroviricota</taxon>
        <taxon>Caudoviricetes</taxon>
        <taxon>Zobellviridae</taxon>
        <taxon>Salinovirus</taxon>
        <taxon>Salinovirus utanense</taxon>
    </lineage>
</organism>
<evidence type="ECO:0000313" key="3">
    <source>
        <dbReference type="Proteomes" id="UP000004791"/>
    </source>
</evidence>